<dbReference type="AlphaFoldDB" id="A0A6A0AI62"/>
<feature type="domain" description="Reverse transcriptase" evidence="1">
    <location>
        <begin position="130"/>
        <end position="214"/>
    </location>
</feature>
<accession>A0A6A0AI62</accession>
<dbReference type="SUPFAM" id="SSF56672">
    <property type="entry name" value="DNA/RNA polymerases"/>
    <property type="match status" value="1"/>
</dbReference>
<sequence length="260" mass="28808">MVLPDGPAVNPSPQQYTQLPNGVLLAQHAALSQQQAHRMAALVAAHPGAFAHSLSDLTGYKGPRGAFRIELSTTDPIITKPRRYSDLELQVTDKKVQELEEAGIIQPVTGPCDYASAPTLPMKKDAQGQWTDTRFCIDFRRLNDATKSDRYGLPLPEEMFARVGSARWFSKLDMRSGFLQIPVHPDDQLKTAFWARNRLYCYTRMPFGLKNASADHHAMCLHVAFSSNLGFPGVSWSVACRETCSSLRQSAMLAFSPVRG</sequence>
<dbReference type="EMBL" id="BLLF01005888">
    <property type="protein sequence ID" value="GFH31734.1"/>
    <property type="molecule type" value="Genomic_DNA"/>
</dbReference>
<keyword evidence="3" id="KW-1185">Reference proteome</keyword>
<name>A0A6A0AI62_HAELA</name>
<dbReference type="Gene3D" id="3.10.10.10">
    <property type="entry name" value="HIV Type 1 Reverse Transcriptase, subunit A, domain 1"/>
    <property type="match status" value="1"/>
</dbReference>
<evidence type="ECO:0000313" key="2">
    <source>
        <dbReference type="EMBL" id="GFH31734.1"/>
    </source>
</evidence>
<dbReference type="PANTHER" id="PTHR24559">
    <property type="entry name" value="TRANSPOSON TY3-I GAG-POL POLYPROTEIN"/>
    <property type="match status" value="1"/>
</dbReference>
<dbReference type="InterPro" id="IPR053134">
    <property type="entry name" value="RNA-dir_DNA_polymerase"/>
</dbReference>
<dbReference type="Pfam" id="PF00078">
    <property type="entry name" value="RVT_1"/>
    <property type="match status" value="1"/>
</dbReference>
<dbReference type="Proteomes" id="UP000485058">
    <property type="component" value="Unassembled WGS sequence"/>
</dbReference>
<dbReference type="CDD" id="cd01647">
    <property type="entry name" value="RT_LTR"/>
    <property type="match status" value="1"/>
</dbReference>
<protein>
    <recommendedName>
        <fullName evidence="1">Reverse transcriptase domain-containing protein</fullName>
    </recommendedName>
</protein>
<organism evidence="2 3">
    <name type="scientific">Haematococcus lacustris</name>
    <name type="common">Green alga</name>
    <name type="synonym">Haematococcus pluvialis</name>
    <dbReference type="NCBI Taxonomy" id="44745"/>
    <lineage>
        <taxon>Eukaryota</taxon>
        <taxon>Viridiplantae</taxon>
        <taxon>Chlorophyta</taxon>
        <taxon>core chlorophytes</taxon>
        <taxon>Chlorophyceae</taxon>
        <taxon>CS clade</taxon>
        <taxon>Chlamydomonadales</taxon>
        <taxon>Haematococcaceae</taxon>
        <taxon>Haematococcus</taxon>
    </lineage>
</organism>
<dbReference type="InterPro" id="IPR000477">
    <property type="entry name" value="RT_dom"/>
</dbReference>
<dbReference type="PANTHER" id="PTHR24559:SF438">
    <property type="entry name" value="PEPTIDASE A2 DOMAIN-CONTAINING PROTEIN"/>
    <property type="match status" value="1"/>
</dbReference>
<reference evidence="2 3" key="1">
    <citation type="submission" date="2020-02" db="EMBL/GenBank/DDBJ databases">
        <title>Draft genome sequence of Haematococcus lacustris strain NIES-144.</title>
        <authorList>
            <person name="Morimoto D."/>
            <person name="Nakagawa S."/>
            <person name="Yoshida T."/>
            <person name="Sawayama S."/>
        </authorList>
    </citation>
    <scope>NUCLEOTIDE SEQUENCE [LARGE SCALE GENOMIC DNA]</scope>
    <source>
        <strain evidence="2 3">NIES-144</strain>
    </source>
</reference>
<evidence type="ECO:0000259" key="1">
    <source>
        <dbReference type="Pfam" id="PF00078"/>
    </source>
</evidence>
<proteinExistence type="predicted"/>
<evidence type="ECO:0000313" key="3">
    <source>
        <dbReference type="Proteomes" id="UP000485058"/>
    </source>
</evidence>
<dbReference type="InterPro" id="IPR043502">
    <property type="entry name" value="DNA/RNA_pol_sf"/>
</dbReference>
<gene>
    <name evidence="2" type="ORF">HaLaN_30835</name>
</gene>
<comment type="caution">
    <text evidence="2">The sequence shown here is derived from an EMBL/GenBank/DDBJ whole genome shotgun (WGS) entry which is preliminary data.</text>
</comment>